<sequence length="53" mass="5898">MPFDTVKIVILTLGGRVEVAVVQSNIHTFNNNSSLFMLESDETTLKITSRDSK</sequence>
<dbReference type="AlphaFoldDB" id="A0A397JTK8"/>
<name>A0A397JTK8_9GLOM</name>
<proteinExistence type="predicted"/>
<protein>
    <submittedName>
        <fullName evidence="1">Uncharacterized protein</fullName>
    </submittedName>
</protein>
<dbReference type="EMBL" id="PQFF01000023">
    <property type="protein sequence ID" value="RHZ88233.1"/>
    <property type="molecule type" value="Genomic_DNA"/>
</dbReference>
<organism evidence="1 2">
    <name type="scientific">Diversispora epigaea</name>
    <dbReference type="NCBI Taxonomy" id="1348612"/>
    <lineage>
        <taxon>Eukaryota</taxon>
        <taxon>Fungi</taxon>
        <taxon>Fungi incertae sedis</taxon>
        <taxon>Mucoromycota</taxon>
        <taxon>Glomeromycotina</taxon>
        <taxon>Glomeromycetes</taxon>
        <taxon>Diversisporales</taxon>
        <taxon>Diversisporaceae</taxon>
        <taxon>Diversispora</taxon>
    </lineage>
</organism>
<evidence type="ECO:0000313" key="1">
    <source>
        <dbReference type="EMBL" id="RHZ88233.1"/>
    </source>
</evidence>
<evidence type="ECO:0000313" key="2">
    <source>
        <dbReference type="Proteomes" id="UP000266861"/>
    </source>
</evidence>
<keyword evidence="2" id="KW-1185">Reference proteome</keyword>
<comment type="caution">
    <text evidence="1">The sequence shown here is derived from an EMBL/GenBank/DDBJ whole genome shotgun (WGS) entry which is preliminary data.</text>
</comment>
<accession>A0A397JTK8</accession>
<reference evidence="1 2" key="1">
    <citation type="submission" date="2018-08" db="EMBL/GenBank/DDBJ databases">
        <title>Genome and evolution of the arbuscular mycorrhizal fungus Diversispora epigaea (formerly Glomus versiforme) and its bacterial endosymbionts.</title>
        <authorList>
            <person name="Sun X."/>
            <person name="Fei Z."/>
            <person name="Harrison M."/>
        </authorList>
    </citation>
    <scope>NUCLEOTIDE SEQUENCE [LARGE SCALE GENOMIC DNA]</scope>
    <source>
        <strain evidence="1 2">IT104</strain>
    </source>
</reference>
<dbReference type="Proteomes" id="UP000266861">
    <property type="component" value="Unassembled WGS sequence"/>
</dbReference>
<gene>
    <name evidence="1" type="ORF">Glove_25g8</name>
</gene>